<dbReference type="Pfam" id="PF01451">
    <property type="entry name" value="LMWPc"/>
    <property type="match status" value="1"/>
</dbReference>
<sequence length="163" mass="18033">MAAPGAFEDAAAGPGPAARRERPQSVLFMCGQNSVRSPMAAVLARHLFGRSLYVGSAGVLKGETDPFVTAAIDEIGLDLSRHRPQTLEELEENEGLGFDLVVTLSPDAHHRALELTRTNAIDVEYWPTPDPTLASGNREQRLDAYRGVRDELERRIRTRFRPR</sequence>
<organism evidence="3 4">
    <name type="scientific">Ancylobacter dichloromethanicus</name>
    <dbReference type="NCBI Taxonomy" id="518825"/>
    <lineage>
        <taxon>Bacteria</taxon>
        <taxon>Pseudomonadati</taxon>
        <taxon>Pseudomonadota</taxon>
        <taxon>Alphaproteobacteria</taxon>
        <taxon>Hyphomicrobiales</taxon>
        <taxon>Xanthobacteraceae</taxon>
        <taxon>Ancylobacter</taxon>
    </lineage>
</organism>
<dbReference type="InterPro" id="IPR036196">
    <property type="entry name" value="Ptyr_pPase_sf"/>
</dbReference>
<dbReference type="SUPFAM" id="SSF52788">
    <property type="entry name" value="Phosphotyrosine protein phosphatases I"/>
    <property type="match status" value="1"/>
</dbReference>
<evidence type="ECO:0000313" key="3">
    <source>
        <dbReference type="EMBL" id="GLK73586.1"/>
    </source>
</evidence>
<evidence type="ECO:0000256" key="1">
    <source>
        <dbReference type="ARBA" id="ARBA00022849"/>
    </source>
</evidence>
<proteinExistence type="predicted"/>
<keyword evidence="1" id="KW-0059">Arsenical resistance</keyword>
<dbReference type="GO" id="GO:0046685">
    <property type="term" value="P:response to arsenic-containing substance"/>
    <property type="evidence" value="ECO:0007669"/>
    <property type="project" value="UniProtKB-KW"/>
</dbReference>
<dbReference type="Gene3D" id="3.40.50.2300">
    <property type="match status" value="1"/>
</dbReference>
<dbReference type="InterPro" id="IPR023485">
    <property type="entry name" value="Ptyr_pPase"/>
</dbReference>
<dbReference type="EMBL" id="BSFJ01000027">
    <property type="protein sequence ID" value="GLK73586.1"/>
    <property type="molecule type" value="Genomic_DNA"/>
</dbReference>
<dbReference type="Proteomes" id="UP001143370">
    <property type="component" value="Unassembled WGS sequence"/>
</dbReference>
<evidence type="ECO:0000313" key="4">
    <source>
        <dbReference type="Proteomes" id="UP001143370"/>
    </source>
</evidence>
<gene>
    <name evidence="3" type="ORF">GCM10017643_37030</name>
</gene>
<protein>
    <submittedName>
        <fullName evidence="3">ArsC family transcriptional regulator</fullName>
    </submittedName>
</protein>
<keyword evidence="4" id="KW-1185">Reference proteome</keyword>
<evidence type="ECO:0000259" key="2">
    <source>
        <dbReference type="SMART" id="SM00226"/>
    </source>
</evidence>
<dbReference type="PANTHER" id="PTHR43428:SF1">
    <property type="entry name" value="ARSENATE REDUCTASE"/>
    <property type="match status" value="1"/>
</dbReference>
<dbReference type="PANTHER" id="PTHR43428">
    <property type="entry name" value="ARSENATE REDUCTASE"/>
    <property type="match status" value="1"/>
</dbReference>
<dbReference type="SMART" id="SM00226">
    <property type="entry name" value="LMWPc"/>
    <property type="match status" value="1"/>
</dbReference>
<dbReference type="AlphaFoldDB" id="A0A9W6N0W1"/>
<reference evidence="3" key="2">
    <citation type="submission" date="2023-01" db="EMBL/GenBank/DDBJ databases">
        <authorList>
            <person name="Sun Q."/>
            <person name="Evtushenko L."/>
        </authorList>
    </citation>
    <scope>NUCLEOTIDE SEQUENCE</scope>
    <source>
        <strain evidence="3">VKM B-2484</strain>
    </source>
</reference>
<feature type="domain" description="Phosphotyrosine protein phosphatase I" evidence="2">
    <location>
        <begin position="24"/>
        <end position="162"/>
    </location>
</feature>
<reference evidence="3" key="1">
    <citation type="journal article" date="2014" name="Int. J. Syst. Evol. Microbiol.">
        <title>Complete genome sequence of Corynebacterium casei LMG S-19264T (=DSM 44701T), isolated from a smear-ripened cheese.</title>
        <authorList>
            <consortium name="US DOE Joint Genome Institute (JGI-PGF)"/>
            <person name="Walter F."/>
            <person name="Albersmeier A."/>
            <person name="Kalinowski J."/>
            <person name="Ruckert C."/>
        </authorList>
    </citation>
    <scope>NUCLEOTIDE SEQUENCE</scope>
    <source>
        <strain evidence="3">VKM B-2484</strain>
    </source>
</reference>
<comment type="caution">
    <text evidence="3">The sequence shown here is derived from an EMBL/GenBank/DDBJ whole genome shotgun (WGS) entry which is preliminary data.</text>
</comment>
<accession>A0A9W6N0W1</accession>
<name>A0A9W6N0W1_9HYPH</name>